<evidence type="ECO:0000313" key="3">
    <source>
        <dbReference type="Proteomes" id="UP000199161"/>
    </source>
</evidence>
<protein>
    <submittedName>
        <fullName evidence="2">Uncharacterized protein</fullName>
    </submittedName>
</protein>
<reference evidence="3" key="1">
    <citation type="submission" date="2016-10" db="EMBL/GenBank/DDBJ databases">
        <authorList>
            <person name="Varghese N."/>
            <person name="Submissions S."/>
        </authorList>
    </citation>
    <scope>NUCLEOTIDE SEQUENCE [LARGE SCALE GENOMIC DNA]</scope>
    <source>
        <strain evidence="3">DSM 13078</strain>
    </source>
</reference>
<feature type="compositionally biased region" description="Basic and acidic residues" evidence="1">
    <location>
        <begin position="414"/>
        <end position="426"/>
    </location>
</feature>
<dbReference type="EMBL" id="FOKW01000002">
    <property type="protein sequence ID" value="SFB84924.1"/>
    <property type="molecule type" value="Genomic_DNA"/>
</dbReference>
<accession>A0A1I1ECP9</accession>
<dbReference type="AlphaFoldDB" id="A0A1I1ECP9"/>
<proteinExistence type="predicted"/>
<dbReference type="RefSeq" id="WP_245757982.1">
    <property type="nucleotide sequence ID" value="NZ_FOKW01000002.1"/>
</dbReference>
<evidence type="ECO:0000256" key="1">
    <source>
        <dbReference type="SAM" id="MobiDB-lite"/>
    </source>
</evidence>
<dbReference type="Proteomes" id="UP000199161">
    <property type="component" value="Unassembled WGS sequence"/>
</dbReference>
<evidence type="ECO:0000313" key="2">
    <source>
        <dbReference type="EMBL" id="SFB84924.1"/>
    </source>
</evidence>
<sequence>MCNSAFQTAVVLLLGLAAVVVLGPVPAAASPAGTATADTTEENASPSVTFYRAADVDGDDLQSADDIERKIADGSIENAAVMLERETLVVAIDDERVASHHEPANDSDGSDPATSSTGRFFASLEEENDGHLRLFQTNPTPETLRTEIPLGPENATAYRNASVTYLVVDPAVPAADDRSVSHRDRYGIALGSTYRPYPMDEPVEFHESKADVLHLSSGDPLPTEAVRREVEINVPGDGDAEPEIRLELDGENGTETRTVPVTAVPWSDHHGFSADLSTVEPGTEYELELRYDGDVVDSYSGVVREPGATVEVAEVTETTVDGEPTRELTLDVGTTHGGAILVTGPDREQLYYSAGLEPQDDRSTETLRIPGENGRPTLPVDEEIHVHLEREHAAVESTYPIGSPAAIVPGAENATEREGMSDKDGTSEGTDGSTEDRTESESTADVTDAESPADDVPGFGVSTGTVAALLVALSLLVRRMED</sequence>
<name>A0A1I1ECP9_NATHA</name>
<gene>
    <name evidence="2" type="ORF">SAMN05444422_102377</name>
</gene>
<keyword evidence="3" id="KW-1185">Reference proteome</keyword>
<feature type="region of interest" description="Disordered" evidence="1">
    <location>
        <begin position="359"/>
        <end position="378"/>
    </location>
</feature>
<organism evidence="2 3">
    <name type="scientific">Natronobacterium haloterrestre</name>
    <name type="common">Halobiforma haloterrestris</name>
    <dbReference type="NCBI Taxonomy" id="148448"/>
    <lineage>
        <taxon>Archaea</taxon>
        <taxon>Methanobacteriati</taxon>
        <taxon>Methanobacteriota</taxon>
        <taxon>Stenosarchaea group</taxon>
        <taxon>Halobacteria</taxon>
        <taxon>Halobacteriales</taxon>
        <taxon>Natrialbaceae</taxon>
        <taxon>Natronobacterium</taxon>
    </lineage>
</organism>
<feature type="region of interest" description="Disordered" evidence="1">
    <location>
        <begin position="414"/>
        <end position="461"/>
    </location>
</feature>